<evidence type="ECO:0000313" key="2">
    <source>
        <dbReference type="Proteomes" id="UP000681075"/>
    </source>
</evidence>
<keyword evidence="2" id="KW-1185">Reference proteome</keyword>
<proteinExistence type="predicted"/>
<name>A0A8S8XK57_9PROT</name>
<dbReference type="Proteomes" id="UP000681075">
    <property type="component" value="Unassembled WGS sequence"/>
</dbReference>
<protein>
    <submittedName>
        <fullName evidence="1">Uncharacterized protein</fullName>
    </submittedName>
</protein>
<gene>
    <name evidence="1" type="ORF">TMPK1_37430</name>
</gene>
<evidence type="ECO:0000313" key="1">
    <source>
        <dbReference type="EMBL" id="GIL41506.1"/>
    </source>
</evidence>
<reference evidence="1" key="1">
    <citation type="submission" date="2021-02" db="EMBL/GenBank/DDBJ databases">
        <title>Genome sequence of Rhodospirillales sp. strain TMPK1 isolated from soil.</title>
        <authorList>
            <person name="Nakai R."/>
            <person name="Kusada H."/>
            <person name="Tamaki H."/>
        </authorList>
    </citation>
    <scope>NUCLEOTIDE SEQUENCE</scope>
    <source>
        <strain evidence="1">TMPK1</strain>
    </source>
</reference>
<comment type="caution">
    <text evidence="1">The sequence shown here is derived from an EMBL/GenBank/DDBJ whole genome shotgun (WGS) entry which is preliminary data.</text>
</comment>
<dbReference type="RefSeq" id="WP_420245007.1">
    <property type="nucleotide sequence ID" value="NZ_BOPV01000001.1"/>
</dbReference>
<dbReference type="AlphaFoldDB" id="A0A8S8XK57"/>
<accession>A0A8S8XK57</accession>
<sequence>MNDDDDPAATLDALIDLVDATRRAYAAGALVDLTGLDVEVEQICRALTDAPREHRPVYVAKLEALVASFDGLAADMRAAQR</sequence>
<dbReference type="EMBL" id="BOPV01000001">
    <property type="protein sequence ID" value="GIL41506.1"/>
    <property type="molecule type" value="Genomic_DNA"/>
</dbReference>
<organism evidence="1 2">
    <name type="scientific">Roseiterribacter gracilis</name>
    <dbReference type="NCBI Taxonomy" id="2812848"/>
    <lineage>
        <taxon>Bacteria</taxon>
        <taxon>Pseudomonadati</taxon>
        <taxon>Pseudomonadota</taxon>
        <taxon>Alphaproteobacteria</taxon>
        <taxon>Rhodospirillales</taxon>
        <taxon>Roseiterribacteraceae</taxon>
        <taxon>Roseiterribacter</taxon>
    </lineage>
</organism>